<reference evidence="2 3" key="1">
    <citation type="submission" date="2019-11" db="EMBL/GenBank/DDBJ databases">
        <title>Streptomyces typhae sp. nov., a novel endophytic actinomycete isolated from the root of cattail pollen (Typha angustifolia L.).</title>
        <authorList>
            <person name="Peng C."/>
        </authorList>
    </citation>
    <scope>NUCLEOTIDE SEQUENCE [LARGE SCALE GENOMIC DNA]</scope>
    <source>
        <strain evidence="3">p1417</strain>
    </source>
</reference>
<dbReference type="Pfam" id="PF00561">
    <property type="entry name" value="Abhydrolase_1"/>
    <property type="match status" value="1"/>
</dbReference>
<dbReference type="RefSeq" id="WP_157169537.1">
    <property type="nucleotide sequence ID" value="NZ_WPNZ01000034.1"/>
</dbReference>
<gene>
    <name evidence="2" type="ORF">GPA10_38825</name>
</gene>
<dbReference type="Proteomes" id="UP000483802">
    <property type="component" value="Unassembled WGS sequence"/>
</dbReference>
<dbReference type="InterPro" id="IPR029058">
    <property type="entry name" value="AB_hydrolase_fold"/>
</dbReference>
<evidence type="ECO:0000259" key="1">
    <source>
        <dbReference type="Pfam" id="PF00561"/>
    </source>
</evidence>
<dbReference type="PANTHER" id="PTHR43329">
    <property type="entry name" value="EPOXIDE HYDROLASE"/>
    <property type="match status" value="1"/>
</dbReference>
<keyword evidence="3" id="KW-1185">Reference proteome</keyword>
<accession>A0A6L6XAQ6</accession>
<evidence type="ECO:0000313" key="3">
    <source>
        <dbReference type="Proteomes" id="UP000483802"/>
    </source>
</evidence>
<evidence type="ECO:0000313" key="2">
    <source>
        <dbReference type="EMBL" id="MVO90550.1"/>
    </source>
</evidence>
<comment type="caution">
    <text evidence="2">The sequence shown here is derived from an EMBL/GenBank/DDBJ whole genome shotgun (WGS) entry which is preliminary data.</text>
</comment>
<proteinExistence type="predicted"/>
<dbReference type="SUPFAM" id="SSF53474">
    <property type="entry name" value="alpha/beta-Hydrolases"/>
    <property type="match status" value="1"/>
</dbReference>
<feature type="domain" description="AB hydrolase-1" evidence="1">
    <location>
        <begin position="24"/>
        <end position="137"/>
    </location>
</feature>
<keyword evidence="2" id="KW-0378">Hydrolase</keyword>
<dbReference type="Gene3D" id="3.40.50.1820">
    <property type="entry name" value="alpha/beta hydrolase"/>
    <property type="match status" value="1"/>
</dbReference>
<sequence>MRETQSRTGLAVRTFTPGRASDRPTVLLVHGFGSDGHQDWVATGIAPALAEAGQAVIVPDLRGHGDSPAPSAAGEAGATALVADLLAVLDEAGAGTFDAIGYSLGARLAWELPTAAPGRLRRTVLGGLSPAEPFEAVEVAALHRAVADGTEPADPFTAMIAGMVRAHGDRAAGLALCVEGLRGTPFAPRSWTGDTPPVFVVGKDDMMTRGIERVVDLVEGADLVTVPGEHHEVLAGAAFRRTVLEALTG</sequence>
<dbReference type="InterPro" id="IPR000073">
    <property type="entry name" value="AB_hydrolase_1"/>
</dbReference>
<dbReference type="EMBL" id="WPNZ01000034">
    <property type="protein sequence ID" value="MVO90550.1"/>
    <property type="molecule type" value="Genomic_DNA"/>
</dbReference>
<protein>
    <submittedName>
        <fullName evidence="2">Alpha/beta fold hydrolase</fullName>
    </submittedName>
</protein>
<dbReference type="GO" id="GO:0016787">
    <property type="term" value="F:hydrolase activity"/>
    <property type="evidence" value="ECO:0007669"/>
    <property type="project" value="UniProtKB-KW"/>
</dbReference>
<dbReference type="AlphaFoldDB" id="A0A6L6XAQ6"/>
<name>A0A6L6XAQ6_9ACTN</name>
<organism evidence="2 3">
    <name type="scientific">Streptomyces typhae</name>
    <dbReference type="NCBI Taxonomy" id="2681492"/>
    <lineage>
        <taxon>Bacteria</taxon>
        <taxon>Bacillati</taxon>
        <taxon>Actinomycetota</taxon>
        <taxon>Actinomycetes</taxon>
        <taxon>Kitasatosporales</taxon>
        <taxon>Streptomycetaceae</taxon>
        <taxon>Streptomyces</taxon>
    </lineage>
</organism>